<dbReference type="SUPFAM" id="SSF53474">
    <property type="entry name" value="alpha/beta-Hydrolases"/>
    <property type="match status" value="1"/>
</dbReference>
<evidence type="ECO:0000259" key="4">
    <source>
        <dbReference type="Pfam" id="PF00561"/>
    </source>
</evidence>
<evidence type="ECO:0000313" key="6">
    <source>
        <dbReference type="Proteomes" id="UP000442244"/>
    </source>
</evidence>
<dbReference type="EC" id="4.2.99.20" evidence="3"/>
<dbReference type="PANTHER" id="PTHR42916">
    <property type="entry name" value="2-SUCCINYL-5-ENOLPYRUVYL-6-HYDROXY-3-CYCLOHEXENE-1-CARBOXYLATE SYNTHASE"/>
    <property type="match status" value="1"/>
</dbReference>
<feature type="domain" description="AB hydrolase-1" evidence="4">
    <location>
        <begin position="25"/>
        <end position="255"/>
    </location>
</feature>
<dbReference type="EMBL" id="SDGY01000001">
    <property type="protein sequence ID" value="TYC47187.1"/>
    <property type="molecule type" value="Genomic_DNA"/>
</dbReference>
<sequence>MRIDTKEYCYNVQVTVNNKDNVKWLLLHGFMGSHHDFDQIIRRLPGQVLTIDLLGFGDKMPTVAPEQFRMSNQIDDLVHILKQLDWHDIKLLGYSMGGRLALGFAISHPYLVHQLYLESATAGLKTPQERDVRCQADFQKAEQIEDNFADFVASWEKMPLFSTQQNVTVAQKKFMHEQRINQNPINVANSLRYMGTGVQKNYWPNLKTLDIPTQLIVGELDNKFIDIAQNMLTLLPNALLTITQNAGHNVHFEQPAKFVEVLHVSNKKN</sequence>
<dbReference type="HAMAP" id="MF_01660">
    <property type="entry name" value="MenH"/>
    <property type="match status" value="1"/>
</dbReference>
<comment type="catalytic activity">
    <reaction evidence="3">
        <text>5-enolpyruvoyl-6-hydroxy-2-succinyl-cyclohex-3-ene-1-carboxylate = (1R,6R)-6-hydroxy-2-succinyl-cyclohexa-2,4-diene-1-carboxylate + pyruvate</text>
        <dbReference type="Rhea" id="RHEA:25597"/>
        <dbReference type="ChEBI" id="CHEBI:15361"/>
        <dbReference type="ChEBI" id="CHEBI:58689"/>
        <dbReference type="ChEBI" id="CHEBI:58818"/>
        <dbReference type="EC" id="4.2.99.20"/>
    </reaction>
</comment>
<dbReference type="Proteomes" id="UP000442244">
    <property type="component" value="Unassembled WGS sequence"/>
</dbReference>
<dbReference type="OrthoDB" id="9808398at2"/>
<evidence type="ECO:0000256" key="2">
    <source>
        <dbReference type="ARBA" id="ARBA00023239"/>
    </source>
</evidence>
<comment type="pathway">
    <text evidence="3">Quinol/quinone metabolism; 1,4-dihydroxy-2-naphthoate biosynthesis; 1,4-dihydroxy-2-naphthoate from chorismate: step 3/7.</text>
</comment>
<comment type="caution">
    <text evidence="5">The sequence shown here is derived from an EMBL/GenBank/DDBJ whole genome shotgun (WGS) entry which is preliminary data.</text>
</comment>
<dbReference type="InterPro" id="IPR000073">
    <property type="entry name" value="AB_hydrolase_1"/>
</dbReference>
<dbReference type="InterPro" id="IPR029058">
    <property type="entry name" value="AB_hydrolase_fold"/>
</dbReference>
<dbReference type="RefSeq" id="WP_148604743.1">
    <property type="nucleotide sequence ID" value="NZ_SDGY01000001.1"/>
</dbReference>
<comment type="subunit">
    <text evidence="3">Monomer.</text>
</comment>
<dbReference type="PANTHER" id="PTHR42916:SF1">
    <property type="entry name" value="PROTEIN PHYLLO, CHLOROPLASTIC"/>
    <property type="match status" value="1"/>
</dbReference>
<name>A0A6P2CSD9_9LACO</name>
<dbReference type="GO" id="GO:0009234">
    <property type="term" value="P:menaquinone biosynthetic process"/>
    <property type="evidence" value="ECO:0007669"/>
    <property type="project" value="UniProtKB-UniRule"/>
</dbReference>
<evidence type="ECO:0000313" key="5">
    <source>
        <dbReference type="EMBL" id="TYC47187.1"/>
    </source>
</evidence>
<accession>A0A6P2CSD9</accession>
<dbReference type="AlphaFoldDB" id="A0A6P2CSD9"/>
<dbReference type="PRINTS" id="PR00111">
    <property type="entry name" value="ABHYDROLASE"/>
</dbReference>
<evidence type="ECO:0000256" key="3">
    <source>
        <dbReference type="HAMAP-Rule" id="MF_01660"/>
    </source>
</evidence>
<gene>
    <name evidence="3 5" type="primary">menH</name>
    <name evidence="5" type="ORF">ESZ47_03365</name>
</gene>
<comment type="pathway">
    <text evidence="3">Quinol/quinone metabolism; menaquinone biosynthesis.</text>
</comment>
<dbReference type="Pfam" id="PF00561">
    <property type="entry name" value="Abhydrolase_1"/>
    <property type="match status" value="1"/>
</dbReference>
<keyword evidence="1 3" id="KW-0474">Menaquinone biosynthesis</keyword>
<reference evidence="5 6" key="1">
    <citation type="submission" date="2019-01" db="EMBL/GenBank/DDBJ databases">
        <title>Leuconostoc litchii sp. nov., a novel lactic acid bacterium isolated from lychee.</title>
        <authorList>
            <person name="Wang L.-T."/>
        </authorList>
    </citation>
    <scope>NUCLEOTIDE SEQUENCE [LARGE SCALE GENOMIC DNA]</scope>
    <source>
        <strain evidence="5 6">MB7</strain>
    </source>
</reference>
<protein>
    <recommendedName>
        <fullName evidence="3">Putative 2-succinyl-6-hydroxy-2,4-cyclohexadiene-1-carboxylate synthase</fullName>
        <shortName evidence="3">SHCHC synthase</shortName>
        <ecNumber evidence="3">4.2.99.20</ecNumber>
    </recommendedName>
</protein>
<comment type="similarity">
    <text evidence="3">Belongs to the AB hydrolase superfamily. MenH family.</text>
</comment>
<keyword evidence="6" id="KW-1185">Reference proteome</keyword>
<dbReference type="NCBIfam" id="TIGR03695">
    <property type="entry name" value="menH_SHCHC"/>
    <property type="match status" value="1"/>
</dbReference>
<keyword evidence="2 3" id="KW-0456">Lyase</keyword>
<dbReference type="UniPathway" id="UPA01057">
    <property type="reaction ID" value="UER00900"/>
</dbReference>
<evidence type="ECO:0000256" key="1">
    <source>
        <dbReference type="ARBA" id="ARBA00022428"/>
    </source>
</evidence>
<dbReference type="Gene3D" id="3.40.50.1820">
    <property type="entry name" value="alpha/beta hydrolase"/>
    <property type="match status" value="1"/>
</dbReference>
<comment type="function">
    <text evidence="3">Catalyzes a proton abstraction reaction that results in 2,5-elimination of pyruvate from 2-succinyl-5-enolpyruvyl-6-hydroxy-3-cyclohexene-1-carboxylate (SEPHCHC) and the formation of 2-succinyl-6-hydroxy-2,4-cyclohexadiene-1-carboxylate (SHCHC).</text>
</comment>
<dbReference type="GO" id="GO:0070205">
    <property type="term" value="F:2-succinyl-6-hydroxy-2,4-cyclohexadiene-1-carboxylate synthase activity"/>
    <property type="evidence" value="ECO:0007669"/>
    <property type="project" value="UniProtKB-UniRule"/>
</dbReference>
<organism evidence="5 6">
    <name type="scientific">Leuconostoc litchii</name>
    <dbReference type="NCBI Taxonomy" id="1981069"/>
    <lineage>
        <taxon>Bacteria</taxon>
        <taxon>Bacillati</taxon>
        <taxon>Bacillota</taxon>
        <taxon>Bacilli</taxon>
        <taxon>Lactobacillales</taxon>
        <taxon>Lactobacillaceae</taxon>
        <taxon>Leuconostoc</taxon>
    </lineage>
</organism>
<proteinExistence type="inferred from homology"/>
<dbReference type="UniPathway" id="UPA00079"/>
<dbReference type="InterPro" id="IPR022485">
    <property type="entry name" value="SHCHC_synthase_MenH"/>
</dbReference>